<gene>
    <name evidence="7" type="ORF">DDY73_11355</name>
</gene>
<dbReference type="Gene3D" id="2.40.160.50">
    <property type="entry name" value="membrane protein fhac: a member of the omp85/tpsb transporter family"/>
    <property type="match status" value="1"/>
</dbReference>
<dbReference type="InterPro" id="IPR000184">
    <property type="entry name" value="Bac_surfAg_D15"/>
</dbReference>
<evidence type="ECO:0000256" key="2">
    <source>
        <dbReference type="ARBA" id="ARBA00022692"/>
    </source>
</evidence>
<dbReference type="AlphaFoldDB" id="A0A316R4Z6"/>
<evidence type="ECO:0000259" key="6">
    <source>
        <dbReference type="Pfam" id="PF01103"/>
    </source>
</evidence>
<name>A0A316R4Z6_9BACT</name>
<dbReference type="InterPro" id="IPR039910">
    <property type="entry name" value="D15-like"/>
</dbReference>
<dbReference type="Gene3D" id="3.10.20.310">
    <property type="entry name" value="membrane protein fhac"/>
    <property type="match status" value="1"/>
</dbReference>
<proteinExistence type="predicted"/>
<reference evidence="7 8" key="1">
    <citation type="journal article" date="2018" name="Nat. Biotechnol.">
        <title>A standardized bacterial taxonomy based on genome phylogeny substantially revises the tree of life.</title>
        <authorList>
            <person name="Parks D.H."/>
            <person name="Chuvochina M."/>
            <person name="Waite D.W."/>
            <person name="Rinke C."/>
            <person name="Skarshewski A."/>
            <person name="Chaumeil P.A."/>
            <person name="Hugenholtz P."/>
        </authorList>
    </citation>
    <scope>NUCLEOTIDE SEQUENCE [LARGE SCALE GENOMIC DNA]</scope>
    <source>
        <strain evidence="7">UBA11482</strain>
    </source>
</reference>
<evidence type="ECO:0000256" key="1">
    <source>
        <dbReference type="ARBA" id="ARBA00004370"/>
    </source>
</evidence>
<comment type="caution">
    <text evidence="7">The sequence shown here is derived from an EMBL/GenBank/DDBJ whole genome shotgun (WGS) entry which is preliminary data.</text>
</comment>
<evidence type="ECO:0000256" key="4">
    <source>
        <dbReference type="ARBA" id="ARBA00023136"/>
    </source>
</evidence>
<evidence type="ECO:0000256" key="3">
    <source>
        <dbReference type="ARBA" id="ARBA00022729"/>
    </source>
</evidence>
<dbReference type="PANTHER" id="PTHR12815:SF47">
    <property type="entry name" value="TRANSLOCATION AND ASSEMBLY MODULE SUBUNIT TAMA"/>
    <property type="match status" value="1"/>
</dbReference>
<dbReference type="PANTHER" id="PTHR12815">
    <property type="entry name" value="SORTING AND ASSEMBLY MACHINERY SAMM50 PROTEIN FAMILY MEMBER"/>
    <property type="match status" value="1"/>
</dbReference>
<sequence length="771" mass="86927">MMKKYIANIIIILSGIVFITGCSTTKRLGEDEVLYTGVKKMKIEPIEGVKVDGDVISAVKDPLSVPPNNPLYSPYYRTPFPFGLWVYNNFVPKKNKGFKHWFYNKFAKEPVLISGVQPELRIKVVEDILANYGYFGAEASYSLLYNKKNKKKAKISYSVKIPQAWTYGSISYPKPTDGITQLIDSTKAQSLLRVGSQYNADSLSAERTRIATLARNNGYYYFRPEYIEYLADTTQEHLKVNLRMIIKKGIPTMALKAYTVGKIDISLQNSTGKGIWDTIYYKDMKMAYQKPLRVKQSIMPSNITLRPGQVYSVTEQDQSQTNLSRLGIFRYINLNVTPIDSLRGADSLNVQIDGAMDIPLESEFEIDVSSKSNSFIGPGMIFGVNHKNIFRGGEILSVKLNGSYEWQTGKKQSGSKSSLLNSYEIGLNANLSFPRLLVPKFIPRPQKYGARTNFQLGTDLMNRPHFFRMISFNASGGYEFQTSDVSYHNLTVLKLTYNKLLNTTKNFDETMDKNPAIALSFRNQFIPTISYTYTFNKSFGRKGNNRILWQTNGTQAGNILAGVMGLLGDKGEKHLFGNQFSQFVKGSTELKYYRRLWGDNWLASRFLVGAGHAYGNSKVMPYSEQFYIGGANSIRAFTIRTLGPGSYRPPQDNPNAYFDQTGDFKLEANIEFRFKIIGDLHGAIFMDAGNIWLLKEDPQRPGGKLTLKSFGKDIALGTGFGLRYDISYIVLRADLGIGLHTPYPNPDKKGYYNLSSFKNSLGFHLAIGYPF</sequence>
<protein>
    <recommendedName>
        <fullName evidence="6">Bacterial surface antigen (D15) domain-containing protein</fullName>
    </recommendedName>
</protein>
<dbReference type="EMBL" id="DNWC01000146">
    <property type="protein sequence ID" value="HBJ09587.1"/>
    <property type="molecule type" value="Genomic_DNA"/>
</dbReference>
<keyword evidence="4" id="KW-0472">Membrane</keyword>
<keyword evidence="3" id="KW-0732">Signal</keyword>
<evidence type="ECO:0000313" key="7">
    <source>
        <dbReference type="EMBL" id="HBJ09587.1"/>
    </source>
</evidence>
<evidence type="ECO:0000313" key="8">
    <source>
        <dbReference type="Proteomes" id="UP000262954"/>
    </source>
</evidence>
<keyword evidence="2" id="KW-0812">Transmembrane</keyword>
<dbReference type="GO" id="GO:0019867">
    <property type="term" value="C:outer membrane"/>
    <property type="evidence" value="ECO:0007669"/>
    <property type="project" value="InterPro"/>
</dbReference>
<comment type="subcellular location">
    <subcellularLocation>
        <location evidence="1">Membrane</location>
    </subcellularLocation>
</comment>
<evidence type="ECO:0000256" key="5">
    <source>
        <dbReference type="ARBA" id="ARBA00023237"/>
    </source>
</evidence>
<dbReference type="PROSITE" id="PS51257">
    <property type="entry name" value="PROKAR_LIPOPROTEIN"/>
    <property type="match status" value="1"/>
</dbReference>
<organism evidence="7 8">
    <name type="scientific">Coprobacter fastidiosus</name>
    <dbReference type="NCBI Taxonomy" id="1099853"/>
    <lineage>
        <taxon>Bacteria</taxon>
        <taxon>Pseudomonadati</taxon>
        <taxon>Bacteroidota</taxon>
        <taxon>Bacteroidia</taxon>
        <taxon>Bacteroidales</taxon>
        <taxon>Barnesiellaceae</taxon>
        <taxon>Coprobacter</taxon>
    </lineage>
</organism>
<accession>A0A316R4Z6</accession>
<dbReference type="Proteomes" id="UP000262954">
    <property type="component" value="Unassembled WGS sequence"/>
</dbReference>
<dbReference type="Pfam" id="PF01103">
    <property type="entry name" value="Omp85"/>
    <property type="match status" value="1"/>
</dbReference>
<feature type="domain" description="Bacterial surface antigen (D15)" evidence="6">
    <location>
        <begin position="449"/>
        <end position="769"/>
    </location>
</feature>
<keyword evidence="5" id="KW-0998">Cell outer membrane</keyword>